<dbReference type="PANTHER" id="PTHR47331:SF1">
    <property type="entry name" value="GAG-LIKE PROTEIN"/>
    <property type="match status" value="1"/>
</dbReference>
<organism evidence="2 3">
    <name type="scientific">Amphibalanus amphitrite</name>
    <name type="common">Striped barnacle</name>
    <name type="synonym">Balanus amphitrite</name>
    <dbReference type="NCBI Taxonomy" id="1232801"/>
    <lineage>
        <taxon>Eukaryota</taxon>
        <taxon>Metazoa</taxon>
        <taxon>Ecdysozoa</taxon>
        <taxon>Arthropoda</taxon>
        <taxon>Crustacea</taxon>
        <taxon>Multicrustacea</taxon>
        <taxon>Cirripedia</taxon>
        <taxon>Thoracica</taxon>
        <taxon>Thoracicalcarea</taxon>
        <taxon>Balanomorpha</taxon>
        <taxon>Balanoidea</taxon>
        <taxon>Balanidae</taxon>
        <taxon>Amphibalaninae</taxon>
        <taxon>Amphibalanus</taxon>
    </lineage>
</organism>
<dbReference type="InterPro" id="IPR000477">
    <property type="entry name" value="RT_dom"/>
</dbReference>
<dbReference type="Gene3D" id="3.30.70.270">
    <property type="match status" value="1"/>
</dbReference>
<dbReference type="InterPro" id="IPR043502">
    <property type="entry name" value="DNA/RNA_pol_sf"/>
</dbReference>
<dbReference type="OrthoDB" id="5967017at2759"/>
<feature type="domain" description="Reverse transcriptase" evidence="1">
    <location>
        <begin position="488"/>
        <end position="641"/>
    </location>
</feature>
<dbReference type="InterPro" id="IPR043128">
    <property type="entry name" value="Rev_trsase/Diguanyl_cyclase"/>
</dbReference>
<accession>A0A6A4WGF8</accession>
<dbReference type="Pfam" id="PF00078">
    <property type="entry name" value="RVT_1"/>
    <property type="match status" value="1"/>
</dbReference>
<dbReference type="GO" id="GO:0071897">
    <property type="term" value="P:DNA biosynthetic process"/>
    <property type="evidence" value="ECO:0007669"/>
    <property type="project" value="UniProtKB-ARBA"/>
</dbReference>
<dbReference type="Pfam" id="PF05380">
    <property type="entry name" value="Peptidase_A17"/>
    <property type="match status" value="1"/>
</dbReference>
<dbReference type="EMBL" id="VIIS01000856">
    <property type="protein sequence ID" value="KAF0304319.1"/>
    <property type="molecule type" value="Genomic_DNA"/>
</dbReference>
<dbReference type="GO" id="GO:0003676">
    <property type="term" value="F:nucleic acid binding"/>
    <property type="evidence" value="ECO:0007669"/>
    <property type="project" value="InterPro"/>
</dbReference>
<name>A0A6A4WGF8_AMPAM</name>
<reference evidence="2 3" key="1">
    <citation type="submission" date="2019-07" db="EMBL/GenBank/DDBJ databases">
        <title>Draft genome assembly of a fouling barnacle, Amphibalanus amphitrite (Darwin, 1854): The first reference genome for Thecostraca.</title>
        <authorList>
            <person name="Kim W."/>
        </authorList>
    </citation>
    <scope>NUCLEOTIDE SEQUENCE [LARGE SCALE GENOMIC DNA]</scope>
    <source>
        <strain evidence="2">SNU_AA5</strain>
        <tissue evidence="2">Soma without cirri and trophi</tissue>
    </source>
</reference>
<dbReference type="InterPro" id="IPR008042">
    <property type="entry name" value="Retrotrans_Pao"/>
</dbReference>
<evidence type="ECO:0000313" key="3">
    <source>
        <dbReference type="Proteomes" id="UP000440578"/>
    </source>
</evidence>
<dbReference type="Proteomes" id="UP000440578">
    <property type="component" value="Unassembled WGS sequence"/>
</dbReference>
<dbReference type="InterPro" id="IPR036397">
    <property type="entry name" value="RNaseH_sf"/>
</dbReference>
<gene>
    <name evidence="2" type="ORF">FJT64_023852</name>
</gene>
<dbReference type="Gene3D" id="3.30.420.10">
    <property type="entry name" value="Ribonuclease H-like superfamily/Ribonuclease H"/>
    <property type="match status" value="1"/>
</dbReference>
<comment type="caution">
    <text evidence="2">The sequence shown here is derived from an EMBL/GenBank/DDBJ whole genome shotgun (WGS) entry which is preliminary data.</text>
</comment>
<dbReference type="AlphaFoldDB" id="A0A6A4WGF8"/>
<evidence type="ECO:0000313" key="2">
    <source>
        <dbReference type="EMBL" id="KAF0304319.1"/>
    </source>
</evidence>
<evidence type="ECO:0000259" key="1">
    <source>
        <dbReference type="Pfam" id="PF00078"/>
    </source>
</evidence>
<dbReference type="SUPFAM" id="SSF56672">
    <property type="entry name" value="DNA/RNA polymerases"/>
    <property type="match status" value="1"/>
</dbReference>
<dbReference type="PANTHER" id="PTHR47331">
    <property type="entry name" value="PHD-TYPE DOMAIN-CONTAINING PROTEIN"/>
    <property type="match status" value="1"/>
</dbReference>
<dbReference type="Gene3D" id="2.40.70.10">
    <property type="entry name" value="Acid Proteases"/>
    <property type="match status" value="1"/>
</dbReference>
<dbReference type="InterPro" id="IPR021109">
    <property type="entry name" value="Peptidase_aspartic_dom_sf"/>
</dbReference>
<proteinExistence type="predicted"/>
<dbReference type="Gene3D" id="3.10.10.10">
    <property type="entry name" value="HIV Type 1 Reverse Transcriptase, subunit A, domain 1"/>
    <property type="match status" value="1"/>
</dbReference>
<protein>
    <recommendedName>
        <fullName evidence="1">Reverse transcriptase domain-containing protein</fullName>
    </recommendedName>
</protein>
<keyword evidence="3" id="KW-1185">Reference proteome</keyword>
<dbReference type="Pfam" id="PF03564">
    <property type="entry name" value="DUF1759"/>
    <property type="match status" value="1"/>
</dbReference>
<sequence>MPLFSGSQDDVMSFNDFLHMYDDLVGNNAAYSNSAKLMYLKSYLRGNALDTIKHLSNDEQNYALARKFLTEEYLDTDIIVEEHIRKLHNLKSPSAKDFPAIRAFFNTARASVYELKAFGYNALEDDTLGSKIVSFMICEKLPTNFKLKLSSILQTDFPSTKQLMDNYNTVINKQHISAVCVNTDEQHTMLQSGLTLMCNNINKGQTVILPSMSVIMHVNDQKTCELVRCMIDYGSQASYISEDLARKLGFDLSTPKTCFNVKTCIGVKELSYSSVTCDVIFTPDSTARHTFLVDPAMNLEYEVPGIKSLVEQFQANGARLADSFFNDITSDTVGDFDCLLGSDIIGALKPLKTVDLALGTALEIEHLFSVESLGIKESDESISAQEKRLVDSFTEEVEFKDGKYFVKVPFYDMVSQVPTNYDVAFATMKKVRQKLIKRQLADSYTAVFEQQLRDGIIEEINPKEPTSNQRVFIPHHPVVKTDEQTTTKIRPVFNCSLKTGNQPSLNEACFGGIDLLNDLVQLLMRFRTNNHVLLADIEKAFLQIYLKYEEDKDRFCFLWETDDGMKMYRFRTILFGLNCSPFILNHIIQLHLQKYEHALAAIALKESLYVDNFIFTTSNQQKLVDIYEDARQIMNEGGFNLRSWMSNHPSLVDIMTSEGTLHQHEAPAEKVLGYMYDTKEDEMMLADFIFEEKDHSITKRQLLSNISKIFDPLSLVLPVTIRGRLLMKQVWKDGTAWDEDVSLEVYREWMKLKEDLNALRDLKFPRKTISTENNQPTELHLFCDGSKSCYGFACYMKQENSEPQLIFAKSKLAPDNKSIPQLELLAVFLALKCVPVILDSLATSTEHVYVWSDAQVVLEWLTSGCKSKSKFTSNRLEDIASMRAKLQKKHNCNITHHYVTTTSNVADMLTRGLTTREFNKKLPLWLHGPDWLLQ</sequence>
<dbReference type="InterPro" id="IPR005312">
    <property type="entry name" value="DUF1759"/>
</dbReference>